<name>A0A128FJS9_9GAMM</name>
<reference evidence="2" key="1">
    <citation type="submission" date="2016-02" db="EMBL/GenBank/DDBJ databases">
        <authorList>
            <person name="Rodrigo-Torres Lidia"/>
            <person name="Arahal R.David."/>
        </authorList>
    </citation>
    <scope>NUCLEOTIDE SEQUENCE [LARGE SCALE GENOMIC DNA]</scope>
    <source>
        <strain evidence="2">CECT 8713</strain>
    </source>
</reference>
<keyword evidence="2" id="KW-1185">Reference proteome</keyword>
<organism evidence="1 2">
    <name type="scientific">Grimontia marina</name>
    <dbReference type="NCBI Taxonomy" id="646534"/>
    <lineage>
        <taxon>Bacteria</taxon>
        <taxon>Pseudomonadati</taxon>
        <taxon>Pseudomonadota</taxon>
        <taxon>Gammaproteobacteria</taxon>
        <taxon>Vibrionales</taxon>
        <taxon>Vibrionaceae</taxon>
        <taxon>Grimontia</taxon>
    </lineage>
</organism>
<accession>A0A128FJS9</accession>
<dbReference type="AlphaFoldDB" id="A0A128FJS9"/>
<sequence length="119" mass="14078">MGNTLKQQGVNISNSEFMSNLDFWVSYYVTCLLRKTDLPINCWCDGSTWNNERHSLEFYELSKFHYSLRSELDIQDEKSCYDGTLLADFEYDPKFKKFISYKIQLSVEGNEYLFSSMVK</sequence>
<dbReference type="Proteomes" id="UP000073601">
    <property type="component" value="Unassembled WGS sequence"/>
</dbReference>
<gene>
    <name evidence="1" type="ORF">GMA8713_05091</name>
</gene>
<evidence type="ECO:0000313" key="2">
    <source>
        <dbReference type="Proteomes" id="UP000073601"/>
    </source>
</evidence>
<protein>
    <submittedName>
        <fullName evidence="1">Uncharacterized protein</fullName>
    </submittedName>
</protein>
<dbReference type="EMBL" id="FIZY01000121">
    <property type="protein sequence ID" value="CZF87048.1"/>
    <property type="molecule type" value="Genomic_DNA"/>
</dbReference>
<evidence type="ECO:0000313" key="1">
    <source>
        <dbReference type="EMBL" id="CZF87048.1"/>
    </source>
</evidence>
<proteinExistence type="predicted"/>